<reference evidence="3" key="1">
    <citation type="submission" date="2022-10" db="EMBL/GenBank/DDBJ databases">
        <title>Genome assembly of Pristionchus species.</title>
        <authorList>
            <person name="Yoshida K."/>
            <person name="Sommer R.J."/>
        </authorList>
    </citation>
    <scope>NUCLEOTIDE SEQUENCE [LARGE SCALE GENOMIC DNA]</scope>
    <source>
        <strain evidence="3">RS5460</strain>
    </source>
</reference>
<keyword evidence="3" id="KW-1185">Reference proteome</keyword>
<sequence length="155" mass="17250">SGFASEQIIFQAFSFVTPPTFSSSVIGAPAGLGAGPPSAMGSYLADLPVKNPDSFTSITKNVKKMPVQLSLDKKDAKVIKNTKESLLIQYLERRYELQPGGTDTPAYRLKKSKEEERKKTHKRKRGIYQLKEETEGEEERPSSSKSRRVEEGRPS</sequence>
<feature type="compositionally biased region" description="Basic and acidic residues" evidence="1">
    <location>
        <begin position="139"/>
        <end position="155"/>
    </location>
</feature>
<feature type="non-terminal residue" evidence="2">
    <location>
        <position position="155"/>
    </location>
</feature>
<evidence type="ECO:0000313" key="2">
    <source>
        <dbReference type="EMBL" id="GMR54017.1"/>
    </source>
</evidence>
<name>A0AAN5D0Q3_9BILA</name>
<dbReference type="EMBL" id="BTRK01000005">
    <property type="protein sequence ID" value="GMR54017.1"/>
    <property type="molecule type" value="Genomic_DNA"/>
</dbReference>
<proteinExistence type="predicted"/>
<feature type="region of interest" description="Disordered" evidence="1">
    <location>
        <begin position="98"/>
        <end position="155"/>
    </location>
</feature>
<gene>
    <name evidence="2" type="ORF">PMAYCL1PPCAC_24212</name>
</gene>
<evidence type="ECO:0000313" key="3">
    <source>
        <dbReference type="Proteomes" id="UP001328107"/>
    </source>
</evidence>
<accession>A0AAN5D0Q3</accession>
<dbReference type="Proteomes" id="UP001328107">
    <property type="component" value="Unassembled WGS sequence"/>
</dbReference>
<protein>
    <submittedName>
        <fullName evidence="2">Uncharacterized protein</fullName>
    </submittedName>
</protein>
<organism evidence="2 3">
    <name type="scientific">Pristionchus mayeri</name>
    <dbReference type="NCBI Taxonomy" id="1317129"/>
    <lineage>
        <taxon>Eukaryota</taxon>
        <taxon>Metazoa</taxon>
        <taxon>Ecdysozoa</taxon>
        <taxon>Nematoda</taxon>
        <taxon>Chromadorea</taxon>
        <taxon>Rhabditida</taxon>
        <taxon>Rhabditina</taxon>
        <taxon>Diplogasteromorpha</taxon>
        <taxon>Diplogasteroidea</taxon>
        <taxon>Neodiplogasteridae</taxon>
        <taxon>Pristionchus</taxon>
    </lineage>
</organism>
<evidence type="ECO:0000256" key="1">
    <source>
        <dbReference type="SAM" id="MobiDB-lite"/>
    </source>
</evidence>
<comment type="caution">
    <text evidence="2">The sequence shown here is derived from an EMBL/GenBank/DDBJ whole genome shotgun (WGS) entry which is preliminary data.</text>
</comment>
<dbReference type="AlphaFoldDB" id="A0AAN5D0Q3"/>
<feature type="non-terminal residue" evidence="2">
    <location>
        <position position="1"/>
    </location>
</feature>